<dbReference type="EMBL" id="FNPZ01000002">
    <property type="protein sequence ID" value="SDZ05774.1"/>
    <property type="molecule type" value="Genomic_DNA"/>
</dbReference>
<dbReference type="InterPro" id="IPR050769">
    <property type="entry name" value="NAT_camello-type"/>
</dbReference>
<reference evidence="4 5" key="1">
    <citation type="submission" date="2016-10" db="EMBL/GenBank/DDBJ databases">
        <authorList>
            <person name="de Groot N.N."/>
        </authorList>
    </citation>
    <scope>NUCLEOTIDE SEQUENCE [LARGE SCALE GENOMIC DNA]</scope>
    <source>
        <strain evidence="4 5">CGMCC 4.3491</strain>
    </source>
</reference>
<evidence type="ECO:0000259" key="3">
    <source>
        <dbReference type="PROSITE" id="PS51186"/>
    </source>
</evidence>
<dbReference type="CDD" id="cd04301">
    <property type="entry name" value="NAT_SF"/>
    <property type="match status" value="1"/>
</dbReference>
<feature type="region of interest" description="Disordered" evidence="2">
    <location>
        <begin position="29"/>
        <end position="51"/>
    </location>
</feature>
<dbReference type="Proteomes" id="UP000198891">
    <property type="component" value="Unassembled WGS sequence"/>
</dbReference>
<feature type="compositionally biased region" description="Basic and acidic residues" evidence="2">
    <location>
        <begin position="41"/>
        <end position="51"/>
    </location>
</feature>
<evidence type="ECO:0000256" key="2">
    <source>
        <dbReference type="SAM" id="MobiDB-lite"/>
    </source>
</evidence>
<dbReference type="AlphaFoldDB" id="A0A1H3PWT8"/>
<dbReference type="InterPro" id="IPR000182">
    <property type="entry name" value="GNAT_dom"/>
</dbReference>
<dbReference type="PANTHER" id="PTHR13947:SF37">
    <property type="entry name" value="LD18367P"/>
    <property type="match status" value="1"/>
</dbReference>
<dbReference type="InterPro" id="IPR016181">
    <property type="entry name" value="Acyl_CoA_acyltransferase"/>
</dbReference>
<gene>
    <name evidence="4" type="ORF">SAMN05216554_2168</name>
</gene>
<keyword evidence="5" id="KW-1185">Reference proteome</keyword>
<dbReference type="SUPFAM" id="SSF55729">
    <property type="entry name" value="Acyl-CoA N-acyltransferases (Nat)"/>
    <property type="match status" value="1"/>
</dbReference>
<evidence type="ECO:0000256" key="1">
    <source>
        <dbReference type="ARBA" id="ARBA00022679"/>
    </source>
</evidence>
<organism evidence="4 5">
    <name type="scientific">Herbiconiux ginsengi</name>
    <dbReference type="NCBI Taxonomy" id="381665"/>
    <lineage>
        <taxon>Bacteria</taxon>
        <taxon>Bacillati</taxon>
        <taxon>Actinomycetota</taxon>
        <taxon>Actinomycetes</taxon>
        <taxon>Micrococcales</taxon>
        <taxon>Microbacteriaceae</taxon>
        <taxon>Herbiconiux</taxon>
    </lineage>
</organism>
<keyword evidence="1 4" id="KW-0808">Transferase</keyword>
<accession>A0A1H3PWT8</accession>
<feature type="domain" description="N-acetyltransferase" evidence="3">
    <location>
        <begin position="23"/>
        <end position="161"/>
    </location>
</feature>
<dbReference type="Gene3D" id="3.40.630.30">
    <property type="match status" value="1"/>
</dbReference>
<dbReference type="GO" id="GO:0008080">
    <property type="term" value="F:N-acetyltransferase activity"/>
    <property type="evidence" value="ECO:0007669"/>
    <property type="project" value="InterPro"/>
</dbReference>
<name>A0A1H3PWT8_9MICO</name>
<sequence>MVLIREADLVGADANAVGAAARDYLRQTEQEKAEQGLTAPRADDAPLPRRYQDEVDDPRSAYEGCHVLVAEVDDEVVGLVVLKPQGVVTEIKRLWAAPRLRGRGIGSALLDAAIATGAGGGALRLSVWDWRTGAIRLYESRGFGRVASWDARDRLLCLQRPA</sequence>
<dbReference type="PROSITE" id="PS51186">
    <property type="entry name" value="GNAT"/>
    <property type="match status" value="1"/>
</dbReference>
<dbReference type="STRING" id="381665.SAMN05216554_2168"/>
<dbReference type="PANTHER" id="PTHR13947">
    <property type="entry name" value="GNAT FAMILY N-ACETYLTRANSFERASE"/>
    <property type="match status" value="1"/>
</dbReference>
<dbReference type="Pfam" id="PF00583">
    <property type="entry name" value="Acetyltransf_1"/>
    <property type="match status" value="1"/>
</dbReference>
<evidence type="ECO:0000313" key="4">
    <source>
        <dbReference type="EMBL" id="SDZ05774.1"/>
    </source>
</evidence>
<protein>
    <submittedName>
        <fullName evidence="4">Putative acetyltransferase</fullName>
    </submittedName>
</protein>
<proteinExistence type="predicted"/>
<evidence type="ECO:0000313" key="5">
    <source>
        <dbReference type="Proteomes" id="UP000198891"/>
    </source>
</evidence>